<evidence type="ECO:0000313" key="2">
    <source>
        <dbReference type="Proteomes" id="UP000038009"/>
    </source>
</evidence>
<dbReference type="EMBL" id="LJSK01000001">
    <property type="protein sequence ID" value="KPI90877.1"/>
    <property type="molecule type" value="Genomic_DNA"/>
</dbReference>
<sequence>MRVFDCVDLPFADDAPSSDSASGVRPLALARELVLAELKRNADAMLWREASERSAAEQERNAALYRSFISEVQRRCSGEGVNSFSPISGSARLPRADLSGGPLALVAVAAPPLALRCSDGDGGANMSTSYSKEEGKDLAVGEEHLLLQSSAHMSPLSSMGELSAWTPQQAASQSSLDGVFFEALLSQQLNLSLWMSCGNPEETLRGMLQDVQQVEQAVCDEKSLLEYTNAARFAEQRAYKRRRTELEPQAVKSRAKVASLEKLLNVGANDVSLNASNEAERLRLWLLD</sequence>
<proteinExistence type="predicted"/>
<accession>A0A0N0P9M1</accession>
<gene>
    <name evidence="1" type="ORF">ABL78_0110</name>
</gene>
<comment type="caution">
    <text evidence="1">The sequence shown here is derived from an EMBL/GenBank/DDBJ whole genome shotgun (WGS) entry which is preliminary data.</text>
</comment>
<dbReference type="AlphaFoldDB" id="A0A0N0P9M1"/>
<reference evidence="1 2" key="1">
    <citation type="journal article" date="2015" name="PLoS Pathog.">
        <title>Leptomonas seymouri: Adaptations to the Dixenous Life Cycle Analyzed by Genome Sequencing, Transcriptome Profiling and Co-infection with Leishmania donovani.</title>
        <authorList>
            <person name="Kraeva N."/>
            <person name="Butenko A."/>
            <person name="Hlavacova J."/>
            <person name="Kostygov A."/>
            <person name="Myskova J."/>
            <person name="Grybchuk D."/>
            <person name="Lestinova T."/>
            <person name="Votypka J."/>
            <person name="Volf P."/>
            <person name="Opperdoes F."/>
            <person name="Flegontov P."/>
            <person name="Lukes J."/>
            <person name="Yurchenko V."/>
        </authorList>
    </citation>
    <scope>NUCLEOTIDE SEQUENCE [LARGE SCALE GENOMIC DNA]</scope>
    <source>
        <strain evidence="1 2">ATCC 30220</strain>
    </source>
</reference>
<dbReference type="OrthoDB" id="260006at2759"/>
<dbReference type="Proteomes" id="UP000038009">
    <property type="component" value="Unassembled WGS sequence"/>
</dbReference>
<name>A0A0N0P9M1_LEPSE</name>
<protein>
    <submittedName>
        <fullName evidence="1">Uncharacterized protein</fullName>
    </submittedName>
</protein>
<dbReference type="OMA" id="NADAMLW"/>
<dbReference type="VEuPathDB" id="TriTrypDB:Lsey_0001_1100"/>
<organism evidence="1 2">
    <name type="scientific">Leptomonas seymouri</name>
    <dbReference type="NCBI Taxonomy" id="5684"/>
    <lineage>
        <taxon>Eukaryota</taxon>
        <taxon>Discoba</taxon>
        <taxon>Euglenozoa</taxon>
        <taxon>Kinetoplastea</taxon>
        <taxon>Metakinetoplastina</taxon>
        <taxon>Trypanosomatida</taxon>
        <taxon>Trypanosomatidae</taxon>
        <taxon>Leishmaniinae</taxon>
        <taxon>Leptomonas</taxon>
    </lineage>
</organism>
<keyword evidence="2" id="KW-1185">Reference proteome</keyword>
<evidence type="ECO:0000313" key="1">
    <source>
        <dbReference type="EMBL" id="KPI90877.1"/>
    </source>
</evidence>